<organism evidence="3 4">
    <name type="scientific">Noviherbaspirillum pedocola</name>
    <dbReference type="NCBI Taxonomy" id="2801341"/>
    <lineage>
        <taxon>Bacteria</taxon>
        <taxon>Pseudomonadati</taxon>
        <taxon>Pseudomonadota</taxon>
        <taxon>Betaproteobacteria</taxon>
        <taxon>Burkholderiales</taxon>
        <taxon>Oxalobacteraceae</taxon>
        <taxon>Noviherbaspirillum</taxon>
    </lineage>
</organism>
<evidence type="ECO:0008006" key="5">
    <source>
        <dbReference type="Google" id="ProtNLM"/>
    </source>
</evidence>
<evidence type="ECO:0000256" key="1">
    <source>
        <dbReference type="SAM" id="MobiDB-lite"/>
    </source>
</evidence>
<keyword evidence="2" id="KW-0732">Signal</keyword>
<feature type="compositionally biased region" description="Low complexity" evidence="1">
    <location>
        <begin position="149"/>
        <end position="162"/>
    </location>
</feature>
<dbReference type="RefSeq" id="WP_200595874.1">
    <property type="nucleotide sequence ID" value="NZ_JAEPBG010000012.1"/>
</dbReference>
<protein>
    <recommendedName>
        <fullName evidence="5">Glycine-zipper-containing OmpA-like membrane domain-containing protein</fullName>
    </recommendedName>
</protein>
<accession>A0A934T1R5</accession>
<dbReference type="Proteomes" id="UP000622890">
    <property type="component" value="Unassembled WGS sequence"/>
</dbReference>
<keyword evidence="4" id="KW-1185">Reference proteome</keyword>
<feature type="region of interest" description="Disordered" evidence="1">
    <location>
        <begin position="149"/>
        <end position="178"/>
    </location>
</feature>
<comment type="caution">
    <text evidence="3">The sequence shown here is derived from an EMBL/GenBank/DDBJ whole genome shotgun (WGS) entry which is preliminary data.</text>
</comment>
<dbReference type="AlphaFoldDB" id="A0A934T1R5"/>
<feature type="signal peptide" evidence="2">
    <location>
        <begin position="1"/>
        <end position="17"/>
    </location>
</feature>
<evidence type="ECO:0000256" key="2">
    <source>
        <dbReference type="SAM" id="SignalP"/>
    </source>
</evidence>
<feature type="compositionally biased region" description="Pro residues" evidence="1">
    <location>
        <begin position="163"/>
        <end position="178"/>
    </location>
</feature>
<evidence type="ECO:0000313" key="4">
    <source>
        <dbReference type="Proteomes" id="UP000622890"/>
    </source>
</evidence>
<reference evidence="3" key="1">
    <citation type="submission" date="2021-01" db="EMBL/GenBank/DDBJ databases">
        <title>Genome sequence of strain Noviherbaspirillum sp. DKR-6.</title>
        <authorList>
            <person name="Chaudhary D.K."/>
        </authorList>
    </citation>
    <scope>NUCLEOTIDE SEQUENCE</scope>
    <source>
        <strain evidence="3">DKR-6</strain>
    </source>
</reference>
<evidence type="ECO:0000313" key="3">
    <source>
        <dbReference type="EMBL" id="MBK4737522.1"/>
    </source>
</evidence>
<proteinExistence type="predicted"/>
<dbReference type="EMBL" id="JAEPBG010000012">
    <property type="protein sequence ID" value="MBK4737522.1"/>
    <property type="molecule type" value="Genomic_DNA"/>
</dbReference>
<sequence>MTILTRLVPGLALLTLAACTTMPSGPNVMVLPGTGKSFDQFRNDDYQCRGYAQSQLGGATPTTAMQESGVTSAAVGTLLGAAVGAAANGGHGAAVGAGTGLAVGGLAGTGAGQASGYGVQRRYDYAYLQCMYAQGHRIPSPGGYMIESYTTPSYTAPSSSKSMPPPPPPGAPPAPPPR</sequence>
<dbReference type="PROSITE" id="PS51257">
    <property type="entry name" value="PROKAR_LIPOPROTEIN"/>
    <property type="match status" value="1"/>
</dbReference>
<name>A0A934T1R5_9BURK</name>
<feature type="chain" id="PRO_5037497819" description="Glycine-zipper-containing OmpA-like membrane domain-containing protein" evidence="2">
    <location>
        <begin position="18"/>
        <end position="178"/>
    </location>
</feature>
<gene>
    <name evidence="3" type="ORF">JJB74_23125</name>
</gene>